<evidence type="ECO:0000256" key="4">
    <source>
        <dbReference type="ARBA" id="ARBA00016175"/>
    </source>
</evidence>
<dbReference type="GO" id="GO:1990879">
    <property type="term" value="C:CST complex"/>
    <property type="evidence" value="ECO:0007669"/>
    <property type="project" value="TreeGrafter"/>
</dbReference>
<evidence type="ECO:0000256" key="2">
    <source>
        <dbReference type="ARBA" id="ARBA00004574"/>
    </source>
</evidence>
<comment type="subcellular location">
    <subcellularLocation>
        <location evidence="2">Chromosome</location>
        <location evidence="2">Telomere</location>
    </subcellularLocation>
    <subcellularLocation>
        <location evidence="1">Nucleus</location>
    </subcellularLocation>
</comment>
<dbReference type="GO" id="GO:0042162">
    <property type="term" value="F:telomeric DNA binding"/>
    <property type="evidence" value="ECO:0007669"/>
    <property type="project" value="TreeGrafter"/>
</dbReference>
<evidence type="ECO:0000256" key="6">
    <source>
        <dbReference type="ARBA" id="ARBA00022895"/>
    </source>
</evidence>
<accession>A0AAP0NG15</accession>
<organism evidence="9 10">
    <name type="scientific">Liquidambar formosana</name>
    <name type="common">Formosan gum</name>
    <dbReference type="NCBI Taxonomy" id="63359"/>
    <lineage>
        <taxon>Eukaryota</taxon>
        <taxon>Viridiplantae</taxon>
        <taxon>Streptophyta</taxon>
        <taxon>Embryophyta</taxon>
        <taxon>Tracheophyta</taxon>
        <taxon>Spermatophyta</taxon>
        <taxon>Magnoliopsida</taxon>
        <taxon>eudicotyledons</taxon>
        <taxon>Gunneridae</taxon>
        <taxon>Pentapetalae</taxon>
        <taxon>Saxifragales</taxon>
        <taxon>Altingiaceae</taxon>
        <taxon>Liquidambar</taxon>
    </lineage>
</organism>
<keyword evidence="5" id="KW-0158">Chromosome</keyword>
<proteinExistence type="inferred from homology"/>
<keyword evidence="10" id="KW-1185">Reference proteome</keyword>
<evidence type="ECO:0000313" key="9">
    <source>
        <dbReference type="EMBL" id="KAK9270379.1"/>
    </source>
</evidence>
<evidence type="ECO:0000256" key="1">
    <source>
        <dbReference type="ARBA" id="ARBA00004123"/>
    </source>
</evidence>
<dbReference type="PANTHER" id="PTHR14865:SF2">
    <property type="entry name" value="CST COMPLEX SUBUNIT CTC1"/>
    <property type="match status" value="1"/>
</dbReference>
<comment type="caution">
    <text evidence="9">The sequence shown here is derived from an EMBL/GenBank/DDBJ whole genome shotgun (WGS) entry which is preliminary data.</text>
</comment>
<evidence type="ECO:0000256" key="5">
    <source>
        <dbReference type="ARBA" id="ARBA00022454"/>
    </source>
</evidence>
<dbReference type="PANTHER" id="PTHR14865">
    <property type="entry name" value="CST COMPLEX SUBUNIT CTC1"/>
    <property type="match status" value="1"/>
</dbReference>
<gene>
    <name evidence="9" type="ORF">L1049_025958</name>
</gene>
<dbReference type="GO" id="GO:0010833">
    <property type="term" value="P:telomere maintenance via telomere lengthening"/>
    <property type="evidence" value="ECO:0007669"/>
    <property type="project" value="TreeGrafter"/>
</dbReference>
<evidence type="ECO:0000256" key="3">
    <source>
        <dbReference type="ARBA" id="ARBA00006332"/>
    </source>
</evidence>
<dbReference type="Proteomes" id="UP001415857">
    <property type="component" value="Unassembled WGS sequence"/>
</dbReference>
<dbReference type="AlphaFoldDB" id="A0AAP0NG15"/>
<dbReference type="GO" id="GO:0045740">
    <property type="term" value="P:positive regulation of DNA replication"/>
    <property type="evidence" value="ECO:0007669"/>
    <property type="project" value="TreeGrafter"/>
</dbReference>
<evidence type="ECO:0000313" key="10">
    <source>
        <dbReference type="Proteomes" id="UP001415857"/>
    </source>
</evidence>
<evidence type="ECO:0000256" key="8">
    <source>
        <dbReference type="ARBA" id="ARBA00023242"/>
    </source>
</evidence>
<reference evidence="9 10" key="1">
    <citation type="journal article" date="2024" name="Plant J.">
        <title>Genome sequences and population genomics reveal climatic adaptation and genomic divergence between two closely related sweetgum species.</title>
        <authorList>
            <person name="Xu W.Q."/>
            <person name="Ren C.Q."/>
            <person name="Zhang X.Y."/>
            <person name="Comes H.P."/>
            <person name="Liu X.H."/>
            <person name="Li Y.G."/>
            <person name="Kettle C.J."/>
            <person name="Jalonen R."/>
            <person name="Gaisberger H."/>
            <person name="Ma Y.Z."/>
            <person name="Qiu Y.X."/>
        </authorList>
    </citation>
    <scope>NUCLEOTIDE SEQUENCE [LARGE SCALE GENOMIC DNA]</scope>
    <source>
        <strain evidence="9">Hangzhou</strain>
    </source>
</reference>
<keyword evidence="8" id="KW-0539">Nucleus</keyword>
<keyword evidence="6" id="KW-0779">Telomere</keyword>
<dbReference type="InterPro" id="IPR042617">
    <property type="entry name" value="CTC1-like"/>
</dbReference>
<evidence type="ECO:0000256" key="7">
    <source>
        <dbReference type="ARBA" id="ARBA00023125"/>
    </source>
</evidence>
<dbReference type="GO" id="GO:0003697">
    <property type="term" value="F:single-stranded DNA binding"/>
    <property type="evidence" value="ECO:0007669"/>
    <property type="project" value="TreeGrafter"/>
</dbReference>
<comment type="similarity">
    <text evidence="3">Belongs to the CTC1 family.</text>
</comment>
<dbReference type="EMBL" id="JBBPBK010000014">
    <property type="protein sequence ID" value="KAK9270379.1"/>
    <property type="molecule type" value="Genomic_DNA"/>
</dbReference>
<protein>
    <recommendedName>
        <fullName evidence="4">CST complex subunit CTC1</fullName>
    </recommendedName>
</protein>
<sequence length="777" mass="86307">MDGIPEQGDHSGLLESFSCRSIFRSFPSAKETNLAIYVYFHLRNATCRNLLFHPRLDWKDDLKELYSGTFHLLLITHRLPLLQKFQGDPVISNRSSMFAEAMVLPWDLFLAGKDGNMHPSMVSKEKRQKLMEHGDCGNYQEHASCKRCKIGHASIRASYSGIMDYSSDAGKESCGHLNDCSSPCRTCSVERKHCNLCSTPEIPCMATIRSVNNHSLVSSGWLCCRKANVNVSVGCKPSSRNLLLEFKSESIFKYQLLRIGDFYITKHFEEDLFCNLKDSEYLSGAKVLINSRTHLWSLSFSSDELLSYTDPSYDPALVESSFSNSEVLSGGTHQIELLFQRSSSKCLETYSDVDLHVSADALNLLGVDVNIMEKGLIKPSLTLEEVANTSRSVGTTVAASLQPAAIAESDCLLPEGNLISLYGHVVAVHTFEGSPLDKHLSHESLRDVHQLSFFQGVVSSVCIHLLMNHHIVRILGTLSKLAYPTGFGPGVNATFHRILQSSGQTDFMLTSVSHIVVNSIGEVNEQYSDKCSNLWSASNLYNVASLDSVSSGLISELAQCLACKPVLFHCRVLAIHILVLEKKDRKYDDTQSKSHTKAPVLNISLAGFVLDDGSSLCCCWANAERAATLLRLREKIPQNAFGSSCWRLKGTGMDKACRTALHHVDRILEKHGRITVKNYGSLFDSSCQDFSFSVSSDNAFSSSDEKILKFIILNACFGTVWTVLGSVMDLDSVGRLEKHLTDMEMTMHSMQNIWAREVHYTNTVTEARDLIQELLNG</sequence>
<name>A0AAP0NG15_LIQFO</name>
<keyword evidence="7" id="KW-0238">DNA-binding</keyword>